<evidence type="ECO:0000256" key="2">
    <source>
        <dbReference type="SAM" id="MobiDB-lite"/>
    </source>
</evidence>
<dbReference type="PANTHER" id="PTHR37028:SF4">
    <property type="entry name" value="ALMS MOTIF DOMAIN-CONTAINING PROTEIN"/>
    <property type="match status" value="1"/>
</dbReference>
<feature type="compositionally biased region" description="Basic and acidic residues" evidence="2">
    <location>
        <begin position="394"/>
        <end position="418"/>
    </location>
</feature>
<feature type="region of interest" description="Disordered" evidence="2">
    <location>
        <begin position="19"/>
        <end position="52"/>
    </location>
</feature>
<protein>
    <submittedName>
        <fullName evidence="3">Uncharacterized protein</fullName>
    </submittedName>
</protein>
<feature type="coiled-coil region" evidence="1">
    <location>
        <begin position="421"/>
        <end position="483"/>
    </location>
</feature>
<proteinExistence type="predicted"/>
<feature type="compositionally biased region" description="Polar residues" evidence="2">
    <location>
        <begin position="236"/>
        <end position="258"/>
    </location>
</feature>
<reference evidence="3" key="1">
    <citation type="submission" date="2021-01" db="EMBL/GenBank/DDBJ databases">
        <authorList>
            <person name="Corre E."/>
            <person name="Pelletier E."/>
            <person name="Niang G."/>
            <person name="Scheremetjew M."/>
            <person name="Finn R."/>
            <person name="Kale V."/>
            <person name="Holt S."/>
            <person name="Cochrane G."/>
            <person name="Meng A."/>
            <person name="Brown T."/>
            <person name="Cohen L."/>
        </authorList>
    </citation>
    <scope>NUCLEOTIDE SEQUENCE</scope>
    <source>
        <strain evidence="3">CCMP 2712</strain>
    </source>
</reference>
<evidence type="ECO:0000256" key="1">
    <source>
        <dbReference type="SAM" id="Coils"/>
    </source>
</evidence>
<feature type="compositionally biased region" description="Polar residues" evidence="2">
    <location>
        <begin position="266"/>
        <end position="283"/>
    </location>
</feature>
<feature type="compositionally biased region" description="Basic and acidic residues" evidence="2">
    <location>
        <begin position="43"/>
        <end position="52"/>
    </location>
</feature>
<organism evidence="3">
    <name type="scientific">Guillardia theta</name>
    <name type="common">Cryptophyte</name>
    <name type="synonym">Cryptomonas phi</name>
    <dbReference type="NCBI Taxonomy" id="55529"/>
    <lineage>
        <taxon>Eukaryota</taxon>
        <taxon>Cryptophyceae</taxon>
        <taxon>Pyrenomonadales</taxon>
        <taxon>Geminigeraceae</taxon>
        <taxon>Guillardia</taxon>
    </lineage>
</organism>
<name>A0A7S4NHE2_GUITH</name>
<feature type="region of interest" description="Disordered" evidence="2">
    <location>
        <begin position="502"/>
        <end position="535"/>
    </location>
</feature>
<accession>A0A7S4NHE2</accession>
<dbReference type="EMBL" id="HBKN01013152">
    <property type="protein sequence ID" value="CAE2286749.1"/>
    <property type="molecule type" value="Transcribed_RNA"/>
</dbReference>
<feature type="region of interest" description="Disordered" evidence="2">
    <location>
        <begin position="384"/>
        <end position="418"/>
    </location>
</feature>
<feature type="compositionally biased region" description="Polar residues" evidence="2">
    <location>
        <begin position="384"/>
        <end position="393"/>
    </location>
</feature>
<sequence>MQGAGDGANMAASQSLYEHRAWSFTPEKTPRTSRSKSPVQEAMEQKARRQERFNAVMQQRAEKEVEGCSFKPELSKRSLGLVDKNPYLRAEPLHSRGASKSPAVSKETSEDPPISVMNEVSRILLMRKGDRHGPVHERLIEFGKKAKEKSQGRLQELQMQEQKNSTFSPKIDHNSERLVLSRDGGQDAMERLTCEYLQKRREKRERLLQEAEEKLQQATQQKSFITATSKRLLEKAQSTGRLTPRSDSGISRSRTPISDNGDRAPQQKQMPSPNLTRGRSARQSWSGISSILSDDSNENFCVGAFDFHEELRKNELKTKTLEQIMSKTKTPSLVSPRGSAEGIMSPISSSQSTPASLLKWHGWNKMRAGKGSQDDSIINNHSVTQEAKATASRNESKITKRTDSKAVGKRTNKEKTSHFEQNDIRLQMQQLTQEYEQLSQNYKLLESEVLALQNENRQLAQERDVARKQNEKLRADMDAITEKGQAVVRLNARLMAQIKDLKSKDVRGKQQPLTDNQLSVHVHFQDEPAEDNEEH</sequence>
<gene>
    <name evidence="3" type="ORF">GTHE00462_LOCUS10266</name>
</gene>
<feature type="region of interest" description="Disordered" evidence="2">
    <location>
        <begin position="88"/>
        <end position="115"/>
    </location>
</feature>
<keyword evidence="1" id="KW-0175">Coiled coil</keyword>
<feature type="coiled-coil region" evidence="1">
    <location>
        <begin position="194"/>
        <end position="228"/>
    </location>
</feature>
<dbReference type="AlphaFoldDB" id="A0A7S4NHE2"/>
<evidence type="ECO:0000313" key="3">
    <source>
        <dbReference type="EMBL" id="CAE2286749.1"/>
    </source>
</evidence>
<feature type="compositionally biased region" description="Basic and acidic residues" evidence="2">
    <location>
        <begin position="170"/>
        <end position="180"/>
    </location>
</feature>
<feature type="region of interest" description="Disordered" evidence="2">
    <location>
        <begin position="143"/>
        <end position="180"/>
    </location>
</feature>
<dbReference type="PANTHER" id="PTHR37028">
    <property type="entry name" value="UNNAMED PRODUCT-RELATED"/>
    <property type="match status" value="1"/>
</dbReference>
<feature type="region of interest" description="Disordered" evidence="2">
    <location>
        <begin position="235"/>
        <end position="283"/>
    </location>
</feature>
<feature type="compositionally biased region" description="Polar residues" evidence="2">
    <location>
        <begin position="157"/>
        <end position="168"/>
    </location>
</feature>